<keyword evidence="1" id="KW-0732">Signal</keyword>
<reference evidence="2 3" key="1">
    <citation type="submission" date="2019-02" db="EMBL/GenBank/DDBJ databases">
        <title>Sequencing the genomes of 1000 actinobacteria strains.</title>
        <authorList>
            <person name="Klenk H.-P."/>
        </authorList>
    </citation>
    <scope>NUCLEOTIDE SEQUENCE [LARGE SCALE GENOMIC DNA]</scope>
    <source>
        <strain evidence="2 3">DSM 45162</strain>
    </source>
</reference>
<sequence>MSRPSLIKWAAAGLAAGLLAPAGPARAIGAPDRATATSAVNAQPVKAATATCPDGTVRYAGGGAVNYGPAGGGGVALTGIVPDVDGESVTVTAAASPGHRGTWSVTAFAICTGSVQPWRITESGTGTATAACPGETRLFGLGFQISGAPWAGQVREIALDPDLTRVRVTAGGPATVTAIALCRPPAADMRRPRAATDTAGWPKTVTRQDDDPDLSVYATGATVTGPEAATLDAIVPGPDGGSTWARATLAGTSAGQAGRFRGAGGGDGGSVTMDAALIGTFH</sequence>
<evidence type="ECO:0008006" key="4">
    <source>
        <dbReference type="Google" id="ProtNLM"/>
    </source>
</evidence>
<evidence type="ECO:0000313" key="3">
    <source>
        <dbReference type="Proteomes" id="UP000292564"/>
    </source>
</evidence>
<evidence type="ECO:0000313" key="2">
    <source>
        <dbReference type="EMBL" id="RZU53794.1"/>
    </source>
</evidence>
<protein>
    <recommendedName>
        <fullName evidence="4">Neocarzinostatin family protein</fullName>
    </recommendedName>
</protein>
<feature type="signal peptide" evidence="1">
    <location>
        <begin position="1"/>
        <end position="27"/>
    </location>
</feature>
<dbReference type="EMBL" id="SHKY01000001">
    <property type="protein sequence ID" value="RZU53794.1"/>
    <property type="molecule type" value="Genomic_DNA"/>
</dbReference>
<dbReference type="Proteomes" id="UP000292564">
    <property type="component" value="Unassembled WGS sequence"/>
</dbReference>
<comment type="caution">
    <text evidence="2">The sequence shown here is derived from an EMBL/GenBank/DDBJ whole genome shotgun (WGS) entry which is preliminary data.</text>
</comment>
<feature type="chain" id="PRO_5020509096" description="Neocarzinostatin family protein" evidence="1">
    <location>
        <begin position="28"/>
        <end position="282"/>
    </location>
</feature>
<dbReference type="AlphaFoldDB" id="A0A4Q7ZSG3"/>
<gene>
    <name evidence="2" type="ORF">EV385_5728</name>
</gene>
<proteinExistence type="predicted"/>
<dbReference type="RefSeq" id="WP_130512242.1">
    <property type="nucleotide sequence ID" value="NZ_SHKY01000001.1"/>
</dbReference>
<dbReference type="OrthoDB" id="3382074at2"/>
<keyword evidence="3" id="KW-1185">Reference proteome</keyword>
<name>A0A4Q7ZSG3_9ACTN</name>
<evidence type="ECO:0000256" key="1">
    <source>
        <dbReference type="SAM" id="SignalP"/>
    </source>
</evidence>
<accession>A0A4Q7ZSG3</accession>
<organism evidence="2 3">
    <name type="scientific">Krasilnikovia cinnamomea</name>
    <dbReference type="NCBI Taxonomy" id="349313"/>
    <lineage>
        <taxon>Bacteria</taxon>
        <taxon>Bacillati</taxon>
        <taxon>Actinomycetota</taxon>
        <taxon>Actinomycetes</taxon>
        <taxon>Micromonosporales</taxon>
        <taxon>Micromonosporaceae</taxon>
        <taxon>Krasilnikovia</taxon>
    </lineage>
</organism>